<dbReference type="UniPathway" id="UPA00143"/>
<evidence type="ECO:0000256" key="11">
    <source>
        <dbReference type="ARBA" id="ARBA00022771"/>
    </source>
</evidence>
<organism evidence="18 19">
    <name type="scientific">Setaria viridis</name>
    <name type="common">Green bristlegrass</name>
    <name type="synonym">Setaria italica subsp. viridis</name>
    <dbReference type="NCBI Taxonomy" id="4556"/>
    <lineage>
        <taxon>Eukaryota</taxon>
        <taxon>Viridiplantae</taxon>
        <taxon>Streptophyta</taxon>
        <taxon>Embryophyta</taxon>
        <taxon>Tracheophyta</taxon>
        <taxon>Spermatophyta</taxon>
        <taxon>Magnoliopsida</taxon>
        <taxon>Liliopsida</taxon>
        <taxon>Poales</taxon>
        <taxon>Poaceae</taxon>
        <taxon>PACMAD clade</taxon>
        <taxon>Panicoideae</taxon>
        <taxon>Panicodae</taxon>
        <taxon>Paniceae</taxon>
        <taxon>Cenchrinae</taxon>
        <taxon>Setaria</taxon>
    </lineage>
</organism>
<comment type="subunit">
    <text evidence="15">Component of the ribosome quality control complex (RQC).</text>
</comment>
<proteinExistence type="inferred from homology"/>
<dbReference type="InterPro" id="IPR011016">
    <property type="entry name" value="Znf_RING-CH"/>
</dbReference>
<dbReference type="EMBL" id="CM016558">
    <property type="protein sequence ID" value="TKW07724.1"/>
    <property type="molecule type" value="Genomic_DNA"/>
</dbReference>
<dbReference type="PANTHER" id="PTHR12389">
    <property type="entry name" value="ZINC FINGER PROTEIN 294"/>
    <property type="match status" value="1"/>
</dbReference>
<evidence type="ECO:0000256" key="4">
    <source>
        <dbReference type="ARBA" id="ARBA00007997"/>
    </source>
</evidence>
<evidence type="ECO:0000256" key="14">
    <source>
        <dbReference type="PROSITE-ProRule" id="PRU00175"/>
    </source>
</evidence>
<gene>
    <name evidence="18" type="ORF">SEVIR_7G326000v2</name>
</gene>
<comment type="similarity">
    <text evidence="4 15">Belongs to the LTN1 family.</text>
</comment>
<dbReference type="GO" id="GO:0043023">
    <property type="term" value="F:ribosomal large subunit binding"/>
    <property type="evidence" value="ECO:0007669"/>
    <property type="project" value="TreeGrafter"/>
</dbReference>
<dbReference type="InterPro" id="IPR039804">
    <property type="entry name" value="RING-CH-C4HC3_LTN1"/>
</dbReference>
<dbReference type="Proteomes" id="UP000298652">
    <property type="component" value="Chromosome 7"/>
</dbReference>
<dbReference type="GO" id="GO:0005829">
    <property type="term" value="C:cytosol"/>
    <property type="evidence" value="ECO:0007669"/>
    <property type="project" value="UniProtKB-SubCell"/>
</dbReference>
<evidence type="ECO:0000256" key="5">
    <source>
        <dbReference type="ARBA" id="ARBA00012483"/>
    </source>
</evidence>
<evidence type="ECO:0000256" key="16">
    <source>
        <dbReference type="SAM" id="MobiDB-lite"/>
    </source>
</evidence>
<dbReference type="SMART" id="SM00184">
    <property type="entry name" value="RING"/>
    <property type="match status" value="1"/>
</dbReference>
<evidence type="ECO:0000256" key="12">
    <source>
        <dbReference type="ARBA" id="ARBA00022786"/>
    </source>
</evidence>
<dbReference type="GO" id="GO:0016567">
    <property type="term" value="P:protein ubiquitination"/>
    <property type="evidence" value="ECO:0007669"/>
    <property type="project" value="UniProtKB-UniPathway"/>
</dbReference>
<dbReference type="SMART" id="SM00744">
    <property type="entry name" value="RINGv"/>
    <property type="match status" value="1"/>
</dbReference>
<feature type="domain" description="RING-type" evidence="17">
    <location>
        <begin position="68"/>
        <end position="115"/>
    </location>
</feature>
<dbReference type="PANTHER" id="PTHR12389:SF0">
    <property type="entry name" value="E3 UBIQUITIN-PROTEIN LIGASE LISTERIN"/>
    <property type="match status" value="1"/>
</dbReference>
<evidence type="ECO:0000313" key="18">
    <source>
        <dbReference type="EMBL" id="TKW07724.1"/>
    </source>
</evidence>
<dbReference type="SUPFAM" id="SSF57850">
    <property type="entry name" value="RING/U-box"/>
    <property type="match status" value="1"/>
</dbReference>
<keyword evidence="10" id="KW-0677">Repeat</keyword>
<keyword evidence="8 15" id="KW-0808">Transferase</keyword>
<evidence type="ECO:0000256" key="13">
    <source>
        <dbReference type="ARBA" id="ARBA00022833"/>
    </source>
</evidence>
<evidence type="ECO:0000256" key="8">
    <source>
        <dbReference type="ARBA" id="ARBA00022679"/>
    </source>
</evidence>
<dbReference type="GO" id="GO:0061630">
    <property type="term" value="F:ubiquitin protein ligase activity"/>
    <property type="evidence" value="ECO:0007669"/>
    <property type="project" value="UniProtKB-UniRule"/>
</dbReference>
<dbReference type="GO" id="GO:1990116">
    <property type="term" value="P:ribosome-associated ubiquitin-dependent protein catabolic process"/>
    <property type="evidence" value="ECO:0007669"/>
    <property type="project" value="UniProtKB-UniRule"/>
</dbReference>
<dbReference type="CDD" id="cd16491">
    <property type="entry name" value="RING-CH-C4HC3_LTN1"/>
    <property type="match status" value="1"/>
</dbReference>
<dbReference type="GO" id="GO:1990112">
    <property type="term" value="C:RQC complex"/>
    <property type="evidence" value="ECO:0007669"/>
    <property type="project" value="UniProtKB-UniRule"/>
</dbReference>
<dbReference type="FunFam" id="3.30.40.10:FF:000038">
    <property type="entry name" value="E3 ubiquitin-protein ligase listerin"/>
    <property type="match status" value="1"/>
</dbReference>
<reference evidence="18" key="1">
    <citation type="submission" date="2019-03" db="EMBL/GenBank/DDBJ databases">
        <title>WGS assembly of Setaria viridis.</title>
        <authorList>
            <person name="Huang P."/>
            <person name="Jenkins J."/>
            <person name="Grimwood J."/>
            <person name="Barry K."/>
            <person name="Healey A."/>
            <person name="Mamidi S."/>
            <person name="Sreedasyam A."/>
            <person name="Shu S."/>
            <person name="Feldman M."/>
            <person name="Wu J."/>
            <person name="Yu Y."/>
            <person name="Chen C."/>
            <person name="Johnson J."/>
            <person name="Rokhsar D."/>
            <person name="Baxter I."/>
            <person name="Schmutz J."/>
            <person name="Brutnell T."/>
            <person name="Kellogg E."/>
        </authorList>
    </citation>
    <scope>NUCLEOTIDE SEQUENCE [LARGE SCALE GENOMIC DNA]</scope>
</reference>
<evidence type="ECO:0000256" key="6">
    <source>
        <dbReference type="ARBA" id="ARBA00017157"/>
    </source>
</evidence>
<sequence length="118" mass="12541">MAGTGGGGEAVHLKSGRKSAPLRRSCTSSSLADAPVLSMATHMAESSTAREEPPDVGGRAEFEGAEKCPICCSILHTSDHSLPRLACKTCRHKFHGACLYKWFSTSNKSTCPLCQTPF</sequence>
<accession>A0A4U6U117</accession>
<comment type="catalytic activity">
    <reaction evidence="1 15">
        <text>S-ubiquitinyl-[E2 ubiquitin-conjugating enzyme]-L-cysteine + [acceptor protein]-L-lysine = [E2 ubiquitin-conjugating enzyme]-L-cysteine + N(6)-ubiquitinyl-[acceptor protein]-L-lysine.</text>
        <dbReference type="EC" id="2.3.2.27"/>
    </reaction>
</comment>
<keyword evidence="19" id="KW-1185">Reference proteome</keyword>
<keyword evidence="9 15" id="KW-0479">Metal-binding</keyword>
<evidence type="ECO:0000256" key="15">
    <source>
        <dbReference type="RuleBase" id="RU367090"/>
    </source>
</evidence>
<dbReference type="GO" id="GO:0072344">
    <property type="term" value="P:rescue of stalled ribosome"/>
    <property type="evidence" value="ECO:0007669"/>
    <property type="project" value="UniProtKB-UniRule"/>
</dbReference>
<name>A0A4U6U117_SETVI</name>
<keyword evidence="11 14" id="KW-0863">Zinc-finger</keyword>
<keyword evidence="7" id="KW-0963">Cytoplasm</keyword>
<keyword evidence="12 15" id="KW-0833">Ubl conjugation pathway</keyword>
<evidence type="ECO:0000256" key="10">
    <source>
        <dbReference type="ARBA" id="ARBA00022737"/>
    </source>
</evidence>
<evidence type="ECO:0000256" key="9">
    <source>
        <dbReference type="ARBA" id="ARBA00022723"/>
    </source>
</evidence>
<dbReference type="Gramene" id="TKW07724">
    <property type="protein sequence ID" value="TKW07724"/>
    <property type="gene ID" value="SEVIR_7G326000v2"/>
</dbReference>
<feature type="region of interest" description="Disordered" evidence="16">
    <location>
        <begin position="1"/>
        <end position="30"/>
    </location>
</feature>
<protein>
    <recommendedName>
        <fullName evidence="6 15">E3 ubiquitin-protein ligase listerin</fullName>
        <ecNumber evidence="5 15">2.3.2.27</ecNumber>
    </recommendedName>
    <alternativeName>
        <fullName evidence="15">RING-type E3 ubiquitin transferase listerin</fullName>
    </alternativeName>
</protein>
<dbReference type="Pfam" id="PF13639">
    <property type="entry name" value="zf-RING_2"/>
    <property type="match status" value="1"/>
</dbReference>
<comment type="pathway">
    <text evidence="3 15">Protein modification; protein ubiquitination.</text>
</comment>
<dbReference type="PROSITE" id="PS50089">
    <property type="entry name" value="ZF_RING_2"/>
    <property type="match status" value="1"/>
</dbReference>
<evidence type="ECO:0000256" key="1">
    <source>
        <dbReference type="ARBA" id="ARBA00000900"/>
    </source>
</evidence>
<dbReference type="GO" id="GO:0008270">
    <property type="term" value="F:zinc ion binding"/>
    <property type="evidence" value="ECO:0007669"/>
    <property type="project" value="UniProtKB-KW"/>
</dbReference>
<evidence type="ECO:0000313" key="19">
    <source>
        <dbReference type="Proteomes" id="UP000298652"/>
    </source>
</evidence>
<evidence type="ECO:0000259" key="17">
    <source>
        <dbReference type="PROSITE" id="PS50089"/>
    </source>
</evidence>
<dbReference type="AlphaFoldDB" id="A0A4U6U117"/>
<evidence type="ECO:0000256" key="2">
    <source>
        <dbReference type="ARBA" id="ARBA00004514"/>
    </source>
</evidence>
<evidence type="ECO:0000256" key="7">
    <source>
        <dbReference type="ARBA" id="ARBA00022490"/>
    </source>
</evidence>
<dbReference type="InterPro" id="IPR013083">
    <property type="entry name" value="Znf_RING/FYVE/PHD"/>
</dbReference>
<evidence type="ECO:0000256" key="3">
    <source>
        <dbReference type="ARBA" id="ARBA00004906"/>
    </source>
</evidence>
<comment type="function">
    <text evidence="15">E3 ubiquitin-protein ligase. Component of the ribosome quality control complex (RQC), a ribosome-associated complex that mediates ubiquitination and extraction of incompletely synthesized nascent chains for proteasomal degradation.</text>
</comment>
<dbReference type="EC" id="2.3.2.27" evidence="5 15"/>
<comment type="subcellular location">
    <subcellularLocation>
        <location evidence="2">Cytoplasm</location>
        <location evidence="2">Cytosol</location>
    </subcellularLocation>
</comment>
<dbReference type="Gene3D" id="3.30.40.10">
    <property type="entry name" value="Zinc/RING finger domain, C3HC4 (zinc finger)"/>
    <property type="match status" value="1"/>
</dbReference>
<keyword evidence="13 15" id="KW-0862">Zinc</keyword>
<dbReference type="InterPro" id="IPR039795">
    <property type="entry name" value="LTN1/Rkr1"/>
</dbReference>
<dbReference type="InterPro" id="IPR001841">
    <property type="entry name" value="Znf_RING"/>
</dbReference>